<gene>
    <name evidence="2" type="ORF">NCF85_11540</name>
</gene>
<proteinExistence type="predicted"/>
<evidence type="ECO:0000313" key="3">
    <source>
        <dbReference type="Proteomes" id="UP001056619"/>
    </source>
</evidence>
<keyword evidence="3" id="KW-1185">Reference proteome</keyword>
<dbReference type="Proteomes" id="UP001056619">
    <property type="component" value="Chromosome"/>
</dbReference>
<dbReference type="SUPFAM" id="SSF53448">
    <property type="entry name" value="Nucleotide-diphospho-sugar transferases"/>
    <property type="match status" value="1"/>
</dbReference>
<dbReference type="PANTHER" id="PTHR43179">
    <property type="entry name" value="RHAMNOSYLTRANSFERASE WBBL"/>
    <property type="match status" value="1"/>
</dbReference>
<dbReference type="InterPro" id="IPR001173">
    <property type="entry name" value="Glyco_trans_2-like"/>
</dbReference>
<name>A0ABY4U7F4_9SPHN</name>
<evidence type="ECO:0000259" key="1">
    <source>
        <dbReference type="Pfam" id="PF00535"/>
    </source>
</evidence>
<dbReference type="Pfam" id="PF00535">
    <property type="entry name" value="Glycos_transf_2"/>
    <property type="match status" value="1"/>
</dbReference>
<dbReference type="RefSeq" id="WP_301641698.1">
    <property type="nucleotide sequence ID" value="NZ_CP098494.1"/>
</dbReference>
<protein>
    <submittedName>
        <fullName evidence="2">Glycosyltransferase family 2 protein</fullName>
    </submittedName>
</protein>
<feature type="domain" description="Glycosyltransferase 2-like" evidence="1">
    <location>
        <begin position="274"/>
        <end position="448"/>
    </location>
</feature>
<dbReference type="InterPro" id="IPR029044">
    <property type="entry name" value="Nucleotide-diphossugar_trans"/>
</dbReference>
<accession>A0ABY4U7F4</accession>
<dbReference type="CDD" id="cd04186">
    <property type="entry name" value="GT_2_like_c"/>
    <property type="match status" value="1"/>
</dbReference>
<reference evidence="2 3" key="1">
    <citation type="submission" date="2022-06" db="EMBL/GenBank/DDBJ databases">
        <authorList>
            <person name="Liu G."/>
        </authorList>
    </citation>
    <scope>NUCLEOTIDE SEQUENCE [LARGE SCALE GENOMIC DNA]</scope>
    <source>
        <strain evidence="2 3">E4</strain>
    </source>
</reference>
<organism evidence="2 3">
    <name type="scientific">Qipengyuania citrea</name>
    <dbReference type="NCBI Taxonomy" id="225971"/>
    <lineage>
        <taxon>Bacteria</taxon>
        <taxon>Pseudomonadati</taxon>
        <taxon>Pseudomonadota</taxon>
        <taxon>Alphaproteobacteria</taxon>
        <taxon>Sphingomonadales</taxon>
        <taxon>Erythrobacteraceae</taxon>
        <taxon>Qipengyuania</taxon>
    </lineage>
</organism>
<evidence type="ECO:0000313" key="2">
    <source>
        <dbReference type="EMBL" id="USA60716.1"/>
    </source>
</evidence>
<dbReference type="Gene3D" id="3.90.550.10">
    <property type="entry name" value="Spore Coat Polysaccharide Biosynthesis Protein SpsA, Chain A"/>
    <property type="match status" value="1"/>
</dbReference>
<sequence>MTEEMPHHRQAVSQGGSATLLLMAVHFDALRLNPARYLRGLWWKLCGKRLRARLTIAPLLGTSPRAYRLWMAQEATTNRIGPRLRSDALPVVALVRSGPGEEATLASLAAEGIAARLAPARADATLQTLLLQARGTWVLPIYAGDILATGAGDTMRKALAETADTTRIIYADDDLLGKDGQRRDPHFKPDWNAELYRYFDYLAGTALIHLSKADTTAPLADDWPASLARQVAECRGQPVHLREVLYHRHRRPKPQRPGPLQLTPEERRSLPSVSIIVPTRNQVDLLRPCLEGIAATDYPRRKEIIVIDNGSDEPETLRYLAGLDPDFARVVVDNGPFNFAALNNSAVTEASGDLLCFLNNDIEITDPQWLTVMAHQAMRADVGAVGAQLLYPDGRIQHAGVVLGIGGGAAHAHRLLKPDEAGYFRRHALPQFVSAVTAACMVMRKSSFLAVGGFDAENFAVSFNDVDLCLRLNARGWQSLYEPRAQLVHHESVSRGFDRDPAGAKRQAGELAALRNRWSVHEPSPDDDWRSCQADPFHHPALSPFSEQFELRV</sequence>
<dbReference type="EMBL" id="CP098494">
    <property type="protein sequence ID" value="USA60716.1"/>
    <property type="molecule type" value="Genomic_DNA"/>
</dbReference>
<dbReference type="PANTHER" id="PTHR43179:SF7">
    <property type="entry name" value="RHAMNOSYLTRANSFERASE WBBL"/>
    <property type="match status" value="1"/>
</dbReference>